<proteinExistence type="predicted"/>
<organism evidence="1 2">
    <name type="scientific">Steinernema carpocapsae</name>
    <name type="common">Entomopathogenic nematode</name>
    <dbReference type="NCBI Taxonomy" id="34508"/>
    <lineage>
        <taxon>Eukaryota</taxon>
        <taxon>Metazoa</taxon>
        <taxon>Ecdysozoa</taxon>
        <taxon>Nematoda</taxon>
        <taxon>Chromadorea</taxon>
        <taxon>Rhabditida</taxon>
        <taxon>Tylenchina</taxon>
        <taxon>Panagrolaimomorpha</taxon>
        <taxon>Strongyloidoidea</taxon>
        <taxon>Steinernematidae</taxon>
        <taxon>Steinernema</taxon>
    </lineage>
</organism>
<gene>
    <name evidence="1" type="ORF">L596_023413</name>
</gene>
<comment type="caution">
    <text evidence="1">The sequence shown here is derived from an EMBL/GenBank/DDBJ whole genome shotgun (WGS) entry which is preliminary data.</text>
</comment>
<accession>A0A4U5MDL7</accession>
<protein>
    <submittedName>
        <fullName evidence="1">Uncharacterized protein</fullName>
    </submittedName>
</protein>
<name>A0A4U5MDL7_STECR</name>
<sequence length="75" mass="8684">MIITHCSSLSEIRSSCDLSCKNCLFWHFISSAYFRAVRRISYISNLTYNFEYELCFGQLSVTCYPSPISPVNLQK</sequence>
<reference evidence="1 2" key="2">
    <citation type="journal article" date="2019" name="G3 (Bethesda)">
        <title>Hybrid Assembly of the Genome of the Entomopathogenic Nematode Steinernema carpocapsae Identifies the X-Chromosome.</title>
        <authorList>
            <person name="Serra L."/>
            <person name="Macchietto M."/>
            <person name="Macias-Munoz A."/>
            <person name="McGill C.J."/>
            <person name="Rodriguez I.M."/>
            <person name="Rodriguez B."/>
            <person name="Murad R."/>
            <person name="Mortazavi A."/>
        </authorList>
    </citation>
    <scope>NUCLEOTIDE SEQUENCE [LARGE SCALE GENOMIC DNA]</scope>
    <source>
        <strain evidence="1 2">ALL</strain>
    </source>
</reference>
<dbReference type="Proteomes" id="UP000298663">
    <property type="component" value="Unassembled WGS sequence"/>
</dbReference>
<dbReference type="EMBL" id="AZBU02000008">
    <property type="protein sequence ID" value="TKR67228.1"/>
    <property type="molecule type" value="Genomic_DNA"/>
</dbReference>
<keyword evidence="2" id="KW-1185">Reference proteome</keyword>
<evidence type="ECO:0000313" key="2">
    <source>
        <dbReference type="Proteomes" id="UP000298663"/>
    </source>
</evidence>
<reference evidence="1 2" key="1">
    <citation type="journal article" date="2015" name="Genome Biol.">
        <title>Comparative genomics of Steinernema reveals deeply conserved gene regulatory networks.</title>
        <authorList>
            <person name="Dillman A.R."/>
            <person name="Macchietto M."/>
            <person name="Porter C.F."/>
            <person name="Rogers A."/>
            <person name="Williams B."/>
            <person name="Antoshechkin I."/>
            <person name="Lee M.M."/>
            <person name="Goodwin Z."/>
            <person name="Lu X."/>
            <person name="Lewis E.E."/>
            <person name="Goodrich-Blair H."/>
            <person name="Stock S.P."/>
            <person name="Adams B.J."/>
            <person name="Sternberg P.W."/>
            <person name="Mortazavi A."/>
        </authorList>
    </citation>
    <scope>NUCLEOTIDE SEQUENCE [LARGE SCALE GENOMIC DNA]</scope>
    <source>
        <strain evidence="1 2">ALL</strain>
    </source>
</reference>
<evidence type="ECO:0000313" key="1">
    <source>
        <dbReference type="EMBL" id="TKR67228.1"/>
    </source>
</evidence>
<dbReference type="AlphaFoldDB" id="A0A4U5MDL7"/>